<name>A0A2T4DQY1_9BACT</name>
<evidence type="ECO:0000313" key="3">
    <source>
        <dbReference type="Proteomes" id="UP000240608"/>
    </source>
</evidence>
<comment type="caution">
    <text evidence="2">The sequence shown here is derived from an EMBL/GenBank/DDBJ whole genome shotgun (WGS) entry which is preliminary data.</text>
</comment>
<evidence type="ECO:0000313" key="2">
    <source>
        <dbReference type="EMBL" id="PTB96223.1"/>
    </source>
</evidence>
<accession>A0A2T4DQY1</accession>
<protein>
    <recommendedName>
        <fullName evidence="4">QacE</fullName>
    </recommendedName>
</protein>
<gene>
    <name evidence="2" type="ORF">C9994_08360</name>
</gene>
<proteinExistence type="predicted"/>
<sequence>MAYLPNESLLSNSDSNTIVLTTHRVRYQNSNSLKSIVLDEVSGTEVKYISQPVFLLLALIAGVGGFFLINETDGIYMISSFTIAIMFVLMYLASRKHVIIISSSGTKIIFHTHNMSKETVKNFVSQLEGQVIKLKKL</sequence>
<dbReference type="Proteomes" id="UP000240608">
    <property type="component" value="Unassembled WGS sequence"/>
</dbReference>
<keyword evidence="1" id="KW-0812">Transmembrane</keyword>
<feature type="transmembrane region" description="Helical" evidence="1">
    <location>
        <begin position="75"/>
        <end position="93"/>
    </location>
</feature>
<reference evidence="2 3" key="1">
    <citation type="submission" date="2018-03" db="EMBL/GenBank/DDBJ databases">
        <title>Cross-interface Injection: A General Nanoliter Liquid Handling Method Applied to Single Cells Genome Amplification Automated Nanoliter Liquid Handling Applied to Single Cell Multiple Displacement Amplification.</title>
        <authorList>
            <person name="Yun J."/>
            <person name="Xu P."/>
            <person name="Xu J."/>
            <person name="Dai X."/>
            <person name="Wang Y."/>
            <person name="Zheng X."/>
            <person name="Cao C."/>
            <person name="Yi Q."/>
            <person name="Zhu Y."/>
            <person name="Wang L."/>
            <person name="Dong Z."/>
            <person name="Huang Y."/>
            <person name="Huang L."/>
            <person name="Du W."/>
        </authorList>
    </citation>
    <scope>NUCLEOTIDE SEQUENCE [LARGE SCALE GENOMIC DNA]</scope>
    <source>
        <strain evidence="2 3">Z-D1-2</strain>
    </source>
</reference>
<feature type="transmembrane region" description="Helical" evidence="1">
    <location>
        <begin position="53"/>
        <end position="69"/>
    </location>
</feature>
<dbReference type="AlphaFoldDB" id="A0A2T4DQY1"/>
<keyword evidence="1" id="KW-1133">Transmembrane helix</keyword>
<dbReference type="EMBL" id="PYVU01000061">
    <property type="protein sequence ID" value="PTB96223.1"/>
    <property type="molecule type" value="Genomic_DNA"/>
</dbReference>
<organism evidence="2 3">
    <name type="scientific">Marivirga lumbricoides</name>
    <dbReference type="NCBI Taxonomy" id="1046115"/>
    <lineage>
        <taxon>Bacteria</taxon>
        <taxon>Pseudomonadati</taxon>
        <taxon>Bacteroidota</taxon>
        <taxon>Cytophagia</taxon>
        <taxon>Cytophagales</taxon>
        <taxon>Marivirgaceae</taxon>
        <taxon>Marivirga</taxon>
    </lineage>
</organism>
<evidence type="ECO:0000256" key="1">
    <source>
        <dbReference type="SAM" id="Phobius"/>
    </source>
</evidence>
<evidence type="ECO:0008006" key="4">
    <source>
        <dbReference type="Google" id="ProtNLM"/>
    </source>
</evidence>
<keyword evidence="1" id="KW-0472">Membrane</keyword>